<feature type="region of interest" description="Disordered" evidence="1">
    <location>
        <begin position="225"/>
        <end position="259"/>
    </location>
</feature>
<dbReference type="Pfam" id="PF01833">
    <property type="entry name" value="TIG"/>
    <property type="match status" value="1"/>
</dbReference>
<dbReference type="InterPro" id="IPR014756">
    <property type="entry name" value="Ig_E-set"/>
</dbReference>
<reference evidence="4" key="1">
    <citation type="journal article" date="2019" name="Int. J. Syst. Evol. Microbiol.">
        <title>The Global Catalogue of Microorganisms (GCM) 10K type strain sequencing project: providing services to taxonomists for standard genome sequencing and annotation.</title>
        <authorList>
            <consortium name="The Broad Institute Genomics Platform"/>
            <consortium name="The Broad Institute Genome Sequencing Center for Infectious Disease"/>
            <person name="Wu L."/>
            <person name="Ma J."/>
        </authorList>
    </citation>
    <scope>NUCLEOTIDE SEQUENCE [LARGE SCALE GENOMIC DNA]</scope>
    <source>
        <strain evidence="4">JCM 19635</strain>
    </source>
</reference>
<evidence type="ECO:0000313" key="3">
    <source>
        <dbReference type="EMBL" id="MFC7668168.1"/>
    </source>
</evidence>
<dbReference type="Proteomes" id="UP001596513">
    <property type="component" value="Unassembled WGS sequence"/>
</dbReference>
<dbReference type="EMBL" id="JBHTEK010000001">
    <property type="protein sequence ID" value="MFC7668168.1"/>
    <property type="molecule type" value="Genomic_DNA"/>
</dbReference>
<dbReference type="RefSeq" id="WP_380203268.1">
    <property type="nucleotide sequence ID" value="NZ_JBHTEK010000001.1"/>
</dbReference>
<keyword evidence="4" id="KW-1185">Reference proteome</keyword>
<evidence type="ECO:0000259" key="2">
    <source>
        <dbReference type="Pfam" id="PF01833"/>
    </source>
</evidence>
<evidence type="ECO:0000256" key="1">
    <source>
        <dbReference type="SAM" id="MobiDB-lite"/>
    </source>
</evidence>
<protein>
    <submittedName>
        <fullName evidence="3">IPT/TIG domain-containing protein</fullName>
    </submittedName>
</protein>
<dbReference type="SUPFAM" id="SSF81296">
    <property type="entry name" value="E set domains"/>
    <property type="match status" value="1"/>
</dbReference>
<proteinExistence type="predicted"/>
<organism evidence="3 4">
    <name type="scientific">Hymenobacter humi</name>
    <dbReference type="NCBI Taxonomy" id="1411620"/>
    <lineage>
        <taxon>Bacteria</taxon>
        <taxon>Pseudomonadati</taxon>
        <taxon>Bacteroidota</taxon>
        <taxon>Cytophagia</taxon>
        <taxon>Cytophagales</taxon>
        <taxon>Hymenobacteraceae</taxon>
        <taxon>Hymenobacter</taxon>
    </lineage>
</organism>
<sequence>MGTGGSITLSTCSATTTFDSKLFVFTGSCGNYTCVDGNDDDASCGSNGTASAVTFNSIAGASYLVFVTGYQDESGPFTISATCAPPAPVLAALSPASGPVGTVVTLTGTDFTGATSLTLNGVSISGYTVVNAGTLTFSVPAGASTGNIVVTTPGGSSNPQAFTVTTVTAATNAARSEFSVWPNPVAGKGTLHIKLALPAAKASLTLRTVLGQPGEHARLQRQCHGVDHGGAGSRHLPAHRAGGRPRPEHPARGGRVKLS</sequence>
<accession>A0ABW2U3W7</accession>
<feature type="domain" description="IPT/TIG" evidence="2">
    <location>
        <begin position="88"/>
        <end position="163"/>
    </location>
</feature>
<dbReference type="InterPro" id="IPR013783">
    <property type="entry name" value="Ig-like_fold"/>
</dbReference>
<name>A0ABW2U3W7_9BACT</name>
<comment type="caution">
    <text evidence="3">The sequence shown here is derived from an EMBL/GenBank/DDBJ whole genome shotgun (WGS) entry which is preliminary data.</text>
</comment>
<gene>
    <name evidence="3" type="ORF">ACFQT0_12820</name>
</gene>
<dbReference type="Gene3D" id="2.60.40.10">
    <property type="entry name" value="Immunoglobulins"/>
    <property type="match status" value="1"/>
</dbReference>
<evidence type="ECO:0000313" key="4">
    <source>
        <dbReference type="Proteomes" id="UP001596513"/>
    </source>
</evidence>
<dbReference type="InterPro" id="IPR002909">
    <property type="entry name" value="IPT_dom"/>
</dbReference>
<dbReference type="CDD" id="cd00102">
    <property type="entry name" value="IPT"/>
    <property type="match status" value="1"/>
</dbReference>